<sequence length="117" mass="13026">MAASESDQDPLEEDVRVSALEERLKRAQDKERVRQGHRNRGPDENQRLGARVLSYLVGGVAAGFLLGWAFDTWLGTTPLFLLLFFFLGTGVAFRKIYVISTQSARDAKADVPKDDQG</sequence>
<dbReference type="STRING" id="1123272.SAMN02745824_2694"/>
<evidence type="ECO:0000313" key="3">
    <source>
        <dbReference type="Proteomes" id="UP000185192"/>
    </source>
</evidence>
<dbReference type="EMBL" id="FSQW01000002">
    <property type="protein sequence ID" value="SIO03017.1"/>
    <property type="molecule type" value="Genomic_DNA"/>
</dbReference>
<name>A0A1N6G682_9SPHN</name>
<dbReference type="RefSeq" id="WP_074205682.1">
    <property type="nucleotide sequence ID" value="NZ_FSQW01000002.1"/>
</dbReference>
<accession>A0A1N6G682</accession>
<evidence type="ECO:0000256" key="1">
    <source>
        <dbReference type="SAM" id="Phobius"/>
    </source>
</evidence>
<dbReference type="AlphaFoldDB" id="A0A1N6G682"/>
<protein>
    <submittedName>
        <fullName evidence="2">ATP synthase protein I</fullName>
    </submittedName>
</protein>
<dbReference type="OrthoDB" id="15401at2"/>
<reference evidence="3" key="1">
    <citation type="submission" date="2016-11" db="EMBL/GenBank/DDBJ databases">
        <authorList>
            <person name="Varghese N."/>
            <person name="Submissions S."/>
        </authorList>
    </citation>
    <scope>NUCLEOTIDE SEQUENCE [LARGE SCALE GENOMIC DNA]</scope>
    <source>
        <strain evidence="3">DSM 22363</strain>
    </source>
</reference>
<feature type="transmembrane region" description="Helical" evidence="1">
    <location>
        <begin position="48"/>
        <end position="70"/>
    </location>
</feature>
<keyword evidence="3" id="KW-1185">Reference proteome</keyword>
<organism evidence="2 3">
    <name type="scientific">Parasphingorhabdus marina DSM 22363</name>
    <dbReference type="NCBI Taxonomy" id="1123272"/>
    <lineage>
        <taxon>Bacteria</taxon>
        <taxon>Pseudomonadati</taxon>
        <taxon>Pseudomonadota</taxon>
        <taxon>Alphaproteobacteria</taxon>
        <taxon>Sphingomonadales</taxon>
        <taxon>Sphingomonadaceae</taxon>
        <taxon>Parasphingorhabdus</taxon>
    </lineage>
</organism>
<proteinExistence type="predicted"/>
<feature type="transmembrane region" description="Helical" evidence="1">
    <location>
        <begin position="76"/>
        <end position="93"/>
    </location>
</feature>
<keyword evidence="1" id="KW-0812">Transmembrane</keyword>
<dbReference type="Proteomes" id="UP000185192">
    <property type="component" value="Unassembled WGS sequence"/>
</dbReference>
<keyword evidence="1" id="KW-1133">Transmembrane helix</keyword>
<gene>
    <name evidence="2" type="ORF">SAMN02745824_2694</name>
</gene>
<evidence type="ECO:0000313" key="2">
    <source>
        <dbReference type="EMBL" id="SIO03017.1"/>
    </source>
</evidence>
<dbReference type="InterPro" id="IPR032820">
    <property type="entry name" value="ATPase_put"/>
</dbReference>
<dbReference type="Pfam" id="PF09527">
    <property type="entry name" value="ATPase_gene1"/>
    <property type="match status" value="1"/>
</dbReference>
<keyword evidence="1" id="KW-0472">Membrane</keyword>